<accession>A0A3M6V340</accession>
<evidence type="ECO:0000313" key="1">
    <source>
        <dbReference type="EMBL" id="RMX60229.1"/>
    </source>
</evidence>
<dbReference type="EMBL" id="RCHS01000213">
    <property type="protein sequence ID" value="RMX60229.1"/>
    <property type="molecule type" value="Genomic_DNA"/>
</dbReference>
<protein>
    <submittedName>
        <fullName evidence="1">Uncharacterized protein</fullName>
    </submittedName>
</protein>
<proteinExistence type="predicted"/>
<gene>
    <name evidence="1" type="ORF">pdam_00019422</name>
</gene>
<dbReference type="AlphaFoldDB" id="A0A3M6V340"/>
<dbReference type="Proteomes" id="UP000275408">
    <property type="component" value="Unassembled WGS sequence"/>
</dbReference>
<keyword evidence="2" id="KW-1185">Reference proteome</keyword>
<name>A0A3M6V340_POCDA</name>
<reference evidence="1 2" key="1">
    <citation type="journal article" date="2018" name="Sci. Rep.">
        <title>Comparative analysis of the Pocillopora damicornis genome highlights role of immune system in coral evolution.</title>
        <authorList>
            <person name="Cunning R."/>
            <person name="Bay R.A."/>
            <person name="Gillette P."/>
            <person name="Baker A.C."/>
            <person name="Traylor-Knowles N."/>
        </authorList>
    </citation>
    <scope>NUCLEOTIDE SEQUENCE [LARGE SCALE GENOMIC DNA]</scope>
    <source>
        <strain evidence="1">RSMAS</strain>
        <tissue evidence="1">Whole animal</tissue>
    </source>
</reference>
<sequence>MQYTNQSHLKAATTFSDLPDSSPLLVVLKCLKDNVKCGRLHKAFLRWFSEKQKKSLNQSTFVAFCHFDTRTSEDQLSFKEVSCETSHFGIVAVKFRDAVPIYSRVEVHIDIVEKLKTSCQHFFNANCLLLNGVTSTVRTVGHAIPYHTRKLNI</sequence>
<organism evidence="1 2">
    <name type="scientific">Pocillopora damicornis</name>
    <name type="common">Cauliflower coral</name>
    <name type="synonym">Millepora damicornis</name>
    <dbReference type="NCBI Taxonomy" id="46731"/>
    <lineage>
        <taxon>Eukaryota</taxon>
        <taxon>Metazoa</taxon>
        <taxon>Cnidaria</taxon>
        <taxon>Anthozoa</taxon>
        <taxon>Hexacorallia</taxon>
        <taxon>Scleractinia</taxon>
        <taxon>Astrocoeniina</taxon>
        <taxon>Pocilloporidae</taxon>
        <taxon>Pocillopora</taxon>
    </lineage>
</organism>
<evidence type="ECO:0000313" key="2">
    <source>
        <dbReference type="Proteomes" id="UP000275408"/>
    </source>
</evidence>
<comment type="caution">
    <text evidence="1">The sequence shown here is derived from an EMBL/GenBank/DDBJ whole genome shotgun (WGS) entry which is preliminary data.</text>
</comment>